<dbReference type="AlphaFoldDB" id="A0AAX6FCP5"/>
<evidence type="ECO:0000313" key="7">
    <source>
        <dbReference type="EMBL" id="KAJ6813781.1"/>
    </source>
</evidence>
<keyword evidence="2 4" id="KW-0863">Zinc-finger</keyword>
<organism evidence="7 8">
    <name type="scientific">Iris pallida</name>
    <name type="common">Sweet iris</name>
    <dbReference type="NCBI Taxonomy" id="29817"/>
    <lineage>
        <taxon>Eukaryota</taxon>
        <taxon>Viridiplantae</taxon>
        <taxon>Streptophyta</taxon>
        <taxon>Embryophyta</taxon>
        <taxon>Tracheophyta</taxon>
        <taxon>Spermatophyta</taxon>
        <taxon>Magnoliopsida</taxon>
        <taxon>Liliopsida</taxon>
        <taxon>Asparagales</taxon>
        <taxon>Iridaceae</taxon>
        <taxon>Iridoideae</taxon>
        <taxon>Irideae</taxon>
        <taxon>Iris</taxon>
    </lineage>
</organism>
<dbReference type="PROSITE" id="PS50114">
    <property type="entry name" value="GATA_ZN_FINGER_2"/>
    <property type="match status" value="1"/>
</dbReference>
<feature type="compositionally biased region" description="Polar residues" evidence="5">
    <location>
        <begin position="13"/>
        <end position="22"/>
    </location>
</feature>
<dbReference type="InterPro" id="IPR052138">
    <property type="entry name" value="GATA_ZnFinger_Domain"/>
</dbReference>
<feature type="region of interest" description="Disordered" evidence="5">
    <location>
        <begin position="112"/>
        <end position="140"/>
    </location>
</feature>
<dbReference type="Pfam" id="PF00320">
    <property type="entry name" value="GATA"/>
    <property type="match status" value="1"/>
</dbReference>
<dbReference type="PROSITE" id="PS00344">
    <property type="entry name" value="GATA_ZN_FINGER_1"/>
    <property type="match status" value="1"/>
</dbReference>
<dbReference type="PANTHER" id="PTHR47255">
    <property type="entry name" value="GATA TRANSCRIPTION FACTOR 22-RELATED"/>
    <property type="match status" value="1"/>
</dbReference>
<dbReference type="GO" id="GO:0008270">
    <property type="term" value="F:zinc ion binding"/>
    <property type="evidence" value="ECO:0007669"/>
    <property type="project" value="UniProtKB-KW"/>
</dbReference>
<evidence type="ECO:0000256" key="2">
    <source>
        <dbReference type="ARBA" id="ARBA00022771"/>
    </source>
</evidence>
<keyword evidence="1" id="KW-0479">Metal-binding</keyword>
<evidence type="ECO:0000256" key="3">
    <source>
        <dbReference type="ARBA" id="ARBA00022833"/>
    </source>
</evidence>
<reference evidence="7" key="1">
    <citation type="journal article" date="2023" name="GigaByte">
        <title>Genome assembly of the bearded iris, Iris pallida Lam.</title>
        <authorList>
            <person name="Bruccoleri R.E."/>
            <person name="Oakeley E.J."/>
            <person name="Faust A.M.E."/>
            <person name="Altorfer M."/>
            <person name="Dessus-Babus S."/>
            <person name="Burckhardt D."/>
            <person name="Oertli M."/>
            <person name="Naumann U."/>
            <person name="Petersen F."/>
            <person name="Wong J."/>
        </authorList>
    </citation>
    <scope>NUCLEOTIDE SEQUENCE</scope>
    <source>
        <strain evidence="7">GSM-AAB239-AS_SAM_17_03QT</strain>
    </source>
</reference>
<feature type="region of interest" description="Disordered" evidence="5">
    <location>
        <begin position="1"/>
        <end position="22"/>
    </location>
</feature>
<reference evidence="7" key="2">
    <citation type="submission" date="2023-04" db="EMBL/GenBank/DDBJ databases">
        <authorList>
            <person name="Bruccoleri R.E."/>
            <person name="Oakeley E.J."/>
            <person name="Faust A.-M."/>
            <person name="Dessus-Babus S."/>
            <person name="Altorfer M."/>
            <person name="Burckhardt D."/>
            <person name="Oertli M."/>
            <person name="Naumann U."/>
            <person name="Petersen F."/>
            <person name="Wong J."/>
        </authorList>
    </citation>
    <scope>NUCLEOTIDE SEQUENCE</scope>
    <source>
        <strain evidence="7">GSM-AAB239-AS_SAM_17_03QT</strain>
        <tissue evidence="7">Leaf</tissue>
    </source>
</reference>
<keyword evidence="3" id="KW-0862">Zinc</keyword>
<dbReference type="EMBL" id="JANAVB010030220">
    <property type="protein sequence ID" value="KAJ6813781.1"/>
    <property type="molecule type" value="Genomic_DNA"/>
</dbReference>
<dbReference type="InterPro" id="IPR000679">
    <property type="entry name" value="Znf_GATA"/>
</dbReference>
<dbReference type="Gene3D" id="3.30.50.10">
    <property type="entry name" value="Erythroid Transcription Factor GATA-1, subunit A"/>
    <property type="match status" value="1"/>
</dbReference>
<feature type="compositionally biased region" description="Low complexity" evidence="5">
    <location>
        <begin position="122"/>
        <end position="139"/>
    </location>
</feature>
<dbReference type="InterPro" id="IPR013088">
    <property type="entry name" value="Znf_NHR/GATA"/>
</dbReference>
<protein>
    <submittedName>
        <fullName evidence="7">GATA transcription factor 22 isoform X1</fullName>
    </submittedName>
</protein>
<dbReference type="PANTHER" id="PTHR47255:SF4">
    <property type="entry name" value="GATA ZINC FINGER DOMAIN-CONTAINING PROTEIN 12"/>
    <property type="match status" value="1"/>
</dbReference>
<feature type="domain" description="GATA-type" evidence="6">
    <location>
        <begin position="145"/>
        <end position="174"/>
    </location>
</feature>
<accession>A0AAX6FCP5</accession>
<dbReference type="CDD" id="cd00202">
    <property type="entry name" value="ZnF_GATA"/>
    <property type="match status" value="1"/>
</dbReference>
<evidence type="ECO:0000256" key="1">
    <source>
        <dbReference type="ARBA" id="ARBA00022723"/>
    </source>
</evidence>
<name>A0AAX6FCP5_IRIPA</name>
<gene>
    <name evidence="7" type="ORF">M6B38_143165</name>
</gene>
<evidence type="ECO:0000256" key="4">
    <source>
        <dbReference type="PROSITE-ProRule" id="PRU00094"/>
    </source>
</evidence>
<comment type="caution">
    <text evidence="7">The sequence shown here is derived from an EMBL/GenBank/DDBJ whole genome shotgun (WGS) entry which is preliminary data.</text>
</comment>
<evidence type="ECO:0000256" key="5">
    <source>
        <dbReference type="SAM" id="MobiDB-lite"/>
    </source>
</evidence>
<dbReference type="GO" id="GO:0043565">
    <property type="term" value="F:sequence-specific DNA binding"/>
    <property type="evidence" value="ECO:0007669"/>
    <property type="project" value="InterPro"/>
</dbReference>
<evidence type="ECO:0000259" key="6">
    <source>
        <dbReference type="PROSITE" id="PS50114"/>
    </source>
</evidence>
<dbReference type="SUPFAM" id="SSF57716">
    <property type="entry name" value="Glucocorticoid receptor-like (DNA-binding domain)"/>
    <property type="match status" value="1"/>
</dbReference>
<sequence>MNEDHQDQVQFPPLSTISYDHTSALSCPNLQNSQQDQGAILREQQLSQQQDQSNEHLSMEGSSVQLFFNTELAVDHTREEQTDALPVKWMSSKMRLMRKMMGEDRIVVGKQGGQGLRGQAQSNPECSSSSSSSNGTNNSPTGIIRVCSNCNTTKTPLWRSGPQGPKSLCNACGIRQMKARRALRAAAAAATAASNGGVLVPATAPKIKAAKDHERSEVDRTVPFKKRFKIATASSAQKKLRFDDITVGLTKKLAFHQTSAFPQEEKDAAILLMALSCGLIHG</sequence>
<dbReference type="GO" id="GO:0006355">
    <property type="term" value="P:regulation of DNA-templated transcription"/>
    <property type="evidence" value="ECO:0007669"/>
    <property type="project" value="InterPro"/>
</dbReference>
<dbReference type="SMART" id="SM00401">
    <property type="entry name" value="ZnF_GATA"/>
    <property type="match status" value="1"/>
</dbReference>
<keyword evidence="8" id="KW-1185">Reference proteome</keyword>
<evidence type="ECO:0000313" key="8">
    <source>
        <dbReference type="Proteomes" id="UP001140949"/>
    </source>
</evidence>
<proteinExistence type="predicted"/>
<dbReference type="Proteomes" id="UP001140949">
    <property type="component" value="Unassembled WGS sequence"/>
</dbReference>